<protein>
    <submittedName>
        <fullName evidence="3">Angiogenic factor with G patch and FHA domains 1</fullName>
    </submittedName>
</protein>
<feature type="compositionally biased region" description="Polar residues" evidence="1">
    <location>
        <begin position="51"/>
        <end position="64"/>
    </location>
</feature>
<name>A0A0V0JB07_SCHSO</name>
<feature type="region of interest" description="Disordered" evidence="1">
    <location>
        <begin position="49"/>
        <end position="70"/>
    </location>
</feature>
<dbReference type="PANTHER" id="PTHR23106">
    <property type="entry name" value="ANGIOGENIC FACTOR WITH G PATCH AND FHA DOMAINS 1"/>
    <property type="match status" value="1"/>
</dbReference>
<reference evidence="3" key="1">
    <citation type="submission" date="2016-01" db="EMBL/GenBank/DDBJ databases">
        <title>Reference transcriptome for the parasite Schistocephalus solidus: insights into the molecular evolution of parasitism.</title>
        <authorList>
            <person name="Hebert F.O."/>
            <person name="Grambauer S."/>
            <person name="Barber I."/>
            <person name="Landry C.R."/>
            <person name="Aubin-Horth N."/>
        </authorList>
    </citation>
    <scope>NUCLEOTIDE SEQUENCE</scope>
</reference>
<evidence type="ECO:0000256" key="1">
    <source>
        <dbReference type="SAM" id="MobiDB-lite"/>
    </source>
</evidence>
<dbReference type="EMBL" id="GEEE01001146">
    <property type="protein sequence ID" value="JAP62079.1"/>
    <property type="molecule type" value="Transcribed_RNA"/>
</dbReference>
<evidence type="ECO:0000313" key="3">
    <source>
        <dbReference type="EMBL" id="JAP62079.1"/>
    </source>
</evidence>
<dbReference type="InterPro" id="IPR041591">
    <property type="entry name" value="OCRE"/>
</dbReference>
<proteinExistence type="predicted"/>
<dbReference type="InterPro" id="IPR035624">
    <property type="entry name" value="AGGF1_OCRE"/>
</dbReference>
<organism evidence="3">
    <name type="scientific">Schistocephalus solidus</name>
    <name type="common">Tapeworm</name>
    <dbReference type="NCBI Taxonomy" id="70667"/>
    <lineage>
        <taxon>Eukaryota</taxon>
        <taxon>Metazoa</taxon>
        <taxon>Spiralia</taxon>
        <taxon>Lophotrochozoa</taxon>
        <taxon>Platyhelminthes</taxon>
        <taxon>Cestoda</taxon>
        <taxon>Eucestoda</taxon>
        <taxon>Diphyllobothriidea</taxon>
        <taxon>Diphyllobothriidae</taxon>
        <taxon>Schistocephalus</taxon>
    </lineage>
</organism>
<feature type="domain" description="OCRE" evidence="2">
    <location>
        <begin position="104"/>
        <end position="154"/>
    </location>
</feature>
<dbReference type="AlphaFoldDB" id="A0A0V0JB07"/>
<dbReference type="Pfam" id="PF17780">
    <property type="entry name" value="OCRE"/>
    <property type="match status" value="1"/>
</dbReference>
<evidence type="ECO:0000259" key="2">
    <source>
        <dbReference type="Pfam" id="PF17780"/>
    </source>
</evidence>
<accession>A0A0V0JB07</accession>
<dbReference type="PANTHER" id="PTHR23106:SF24">
    <property type="entry name" value="ANGIOGENIC FACTOR WITH G PATCH AND FHA DOMAINS 1"/>
    <property type="match status" value="1"/>
</dbReference>
<dbReference type="InterPro" id="IPR053027">
    <property type="entry name" value="AGGF1"/>
</dbReference>
<gene>
    <name evidence="3" type="primary">AGGF1</name>
    <name evidence="3" type="ORF">TR152812</name>
</gene>
<dbReference type="CDD" id="cd16164">
    <property type="entry name" value="OCRE_VG5Q"/>
    <property type="match status" value="1"/>
</dbReference>
<sequence>MEFDIFEKISDLETKIHFLRLEIVEKDAHIKTLQEQNLVLRKNLESRVPETDQNNSCTSHSTTTKFDKQTSTDPEIEAANAFDQATGQSIADILKETSENVMQTTGYVFDQKTGLYFDKISGYYYDPENQLFFEPRSGVYYSYNSETKEYTYHSRISSELRGQFKRLLSKSSSEQNERSPIVAELRTSDGGFSMPSTKSAKPTKFVVISQLQMFCFAFFFVTDS</sequence>